<proteinExistence type="predicted"/>
<organism evidence="1 2">
    <name type="scientific">Petralouisia muris</name>
    <dbReference type="NCBI Taxonomy" id="3032872"/>
    <lineage>
        <taxon>Bacteria</taxon>
        <taxon>Bacillati</taxon>
        <taxon>Bacillota</taxon>
        <taxon>Clostridia</taxon>
        <taxon>Lachnospirales</taxon>
        <taxon>Lachnospiraceae</taxon>
        <taxon>Petralouisia</taxon>
    </lineage>
</organism>
<protein>
    <submittedName>
        <fullName evidence="1">Molecular chaperone DnaJ</fullName>
    </submittedName>
</protein>
<comment type="caution">
    <text evidence="1">The sequence shown here is derived from an EMBL/GenBank/DDBJ whole genome shotgun (WGS) entry which is preliminary data.</text>
</comment>
<accession>A0AC61RY33</accession>
<sequence>MSQPEETVMELIPKPVTEEQRNNLKKEQRKLEEDRRNFELEKKEFYFRKKMEEKRLTEEKRLFQMKWKILEEELQNLAKEKQDVAKEKEWHYQRADRGRSHTVSGSEQDADMFFSGMDSELALKKRYKELIKIYHPDNLSGDTGTLQMINKTYDMLKKQFSA</sequence>
<name>A0AC61RY33_9FIRM</name>
<dbReference type="EMBL" id="SRYA01000015">
    <property type="protein sequence ID" value="TGY96561.1"/>
    <property type="molecule type" value="Genomic_DNA"/>
</dbReference>
<gene>
    <name evidence="1" type="ORF">E5329_09295</name>
</gene>
<dbReference type="Proteomes" id="UP000304953">
    <property type="component" value="Unassembled WGS sequence"/>
</dbReference>
<evidence type="ECO:0000313" key="1">
    <source>
        <dbReference type="EMBL" id="TGY96561.1"/>
    </source>
</evidence>
<evidence type="ECO:0000313" key="2">
    <source>
        <dbReference type="Proteomes" id="UP000304953"/>
    </source>
</evidence>
<keyword evidence="2" id="KW-1185">Reference proteome</keyword>
<reference evidence="1" key="1">
    <citation type="submission" date="2019-04" db="EMBL/GenBank/DDBJ databases">
        <title>Microbes associate with the intestines of laboratory mice.</title>
        <authorList>
            <person name="Navarre W."/>
            <person name="Wong E."/>
            <person name="Huang K."/>
            <person name="Tropini C."/>
            <person name="Ng K."/>
            <person name="Yu B."/>
        </authorList>
    </citation>
    <scope>NUCLEOTIDE SEQUENCE</scope>
    <source>
        <strain evidence="1">NM01_1-7b</strain>
    </source>
</reference>